<reference evidence="3 5" key="1">
    <citation type="submission" date="2018-09" db="EMBL/GenBank/DDBJ databases">
        <title>Murine metabolic-syndrome-specific gut microbial biobank.</title>
        <authorList>
            <person name="Liu C."/>
        </authorList>
    </citation>
    <scope>NUCLEOTIDE SEQUENCE [LARGE SCALE GENOMIC DNA]</scope>
    <source>
        <strain evidence="3 5">0.1X-D8-26</strain>
    </source>
</reference>
<comment type="caution">
    <text evidence="3">The sequence shown here is derived from an EMBL/GenBank/DDBJ whole genome shotgun (WGS) entry which is preliminary data.</text>
</comment>
<dbReference type="GO" id="GO:0016787">
    <property type="term" value="F:hydrolase activity"/>
    <property type="evidence" value="ECO:0007669"/>
    <property type="project" value="UniProtKB-KW"/>
</dbReference>
<organism evidence="3 5">
    <name type="scientific">Bacteroides acidifaciens</name>
    <dbReference type="NCBI Taxonomy" id="85831"/>
    <lineage>
        <taxon>Bacteria</taxon>
        <taxon>Pseudomonadati</taxon>
        <taxon>Bacteroidota</taxon>
        <taxon>Bacteroidia</taxon>
        <taxon>Bacteroidales</taxon>
        <taxon>Bacteroidaceae</taxon>
        <taxon>Bacteroides</taxon>
    </lineage>
</organism>
<evidence type="ECO:0000313" key="3">
    <source>
        <dbReference type="EMBL" id="RLT78999.1"/>
    </source>
</evidence>
<dbReference type="STRING" id="1235814.GCA_000613385_01013"/>
<dbReference type="Proteomes" id="UP000298073">
    <property type="component" value="Unassembled WGS sequence"/>
</dbReference>
<evidence type="ECO:0000313" key="6">
    <source>
        <dbReference type="Proteomes" id="UP000298073"/>
    </source>
</evidence>
<proteinExistence type="predicted"/>
<keyword evidence="2" id="KW-0732">Signal</keyword>
<evidence type="ECO:0000313" key="5">
    <source>
        <dbReference type="Proteomes" id="UP000267159"/>
    </source>
</evidence>
<dbReference type="Proteomes" id="UP000267159">
    <property type="component" value="Unassembled WGS sequence"/>
</dbReference>
<evidence type="ECO:0000256" key="1">
    <source>
        <dbReference type="SAM" id="MobiDB-lite"/>
    </source>
</evidence>
<dbReference type="EMBL" id="RAZM01000070">
    <property type="protein sequence ID" value="RLT78999.1"/>
    <property type="molecule type" value="Genomic_DNA"/>
</dbReference>
<protein>
    <submittedName>
        <fullName evidence="3">Glycosyl hydrolase family 32</fullName>
    </submittedName>
</protein>
<feature type="signal peptide" evidence="2">
    <location>
        <begin position="1"/>
        <end position="31"/>
    </location>
</feature>
<dbReference type="AlphaFoldDB" id="A0A3L8A4Q6"/>
<dbReference type="InterPro" id="IPR023296">
    <property type="entry name" value="Glyco_hydro_beta-prop_sf"/>
</dbReference>
<dbReference type="EMBL" id="SPPV01000025">
    <property type="protein sequence ID" value="TFU48998.1"/>
    <property type="molecule type" value="Genomic_DNA"/>
</dbReference>
<gene>
    <name evidence="3" type="ORF">D7Y07_16135</name>
    <name evidence="4" type="ORF">E4T97_12060</name>
</gene>
<feature type="chain" id="PRO_5036339381" evidence="2">
    <location>
        <begin position="32"/>
        <end position="589"/>
    </location>
</feature>
<name>A0A3L8A4Q6_9BACE</name>
<dbReference type="OrthoDB" id="9799605at2"/>
<evidence type="ECO:0000256" key="2">
    <source>
        <dbReference type="SAM" id="SignalP"/>
    </source>
</evidence>
<sequence length="589" mass="65916">MKYTDSFRRLIKLPASIIMFLLCCLVSYSCGGTDDGISEPPGNSGTDLAPDPDDPSDDWRTLYNGIILPSVWPPKNINISSYEPMKVPYLETPPEVVPIDIGRQLFFDNFLIDNTDLERKFYKPKKYAQNPILKPETALETSKIPGASAKDGGVWWEPREQIFKMWYEAGWLNKMAYATSKDGVNWMRPDLNNGSNELLTLSRFPANSCAVVLDYDASDNERYKMFLRSPNADATDNAGYCMISSNGKQWSWFTKTGPCGDRSTMFYNPFRKKWVFSIRTLGVLGNSPHGRARYYREHSDFLTGAVWTKADVVFWCNADNKDTPDPEFNLPPELYNLNAVGYESVMLGLHQILLDENEIAKAANRPKITELKVSFSRDGFHWDRPYREAFIPATRTAGSWDRGYVQSVGGICTVVGDQLRFYYIGFKGGDSSSYMHSNGATGMATLRRDGFASMSTTGEGSLTTRPVKFSGKYMFVNVNCPAGELKVEILDKNNKVIDGFSADKCKAVTIDSTIQQVEWNGISDLSSLAGEEVRFRFKLKNGDLYAFWVSPSTNGESNGYVAGGGPGYTSNKDTEGKKAYEKASGFQKF</sequence>
<accession>A0A3L8A4Q6</accession>
<dbReference type="PROSITE" id="PS51257">
    <property type="entry name" value="PROKAR_LIPOPROTEIN"/>
    <property type="match status" value="1"/>
</dbReference>
<keyword evidence="3" id="KW-0378">Hydrolase</keyword>
<dbReference type="SUPFAM" id="SSF75005">
    <property type="entry name" value="Arabinanase/levansucrase/invertase"/>
    <property type="match status" value="1"/>
</dbReference>
<dbReference type="RefSeq" id="WP_121766997.1">
    <property type="nucleotide sequence ID" value="NZ_CAOYLR010000004.1"/>
</dbReference>
<feature type="region of interest" description="Disordered" evidence="1">
    <location>
        <begin position="565"/>
        <end position="589"/>
    </location>
</feature>
<feature type="compositionally biased region" description="Basic and acidic residues" evidence="1">
    <location>
        <begin position="572"/>
        <end position="581"/>
    </location>
</feature>
<reference evidence="4 6" key="2">
    <citation type="submission" date="2019-03" db="EMBL/GenBank/DDBJ databases">
        <title>Diversity of the mouse oral microbiome.</title>
        <authorList>
            <person name="Joseph S."/>
            <person name="Aduse-Opoku J."/>
            <person name="Curtis M."/>
            <person name="Wade W."/>
            <person name="Hashim A."/>
        </authorList>
    </citation>
    <scope>NUCLEOTIDE SEQUENCE [LARGE SCALE GENOMIC DNA]</scope>
    <source>
        <strain evidence="4 6">P2318</strain>
    </source>
</reference>
<evidence type="ECO:0000313" key="4">
    <source>
        <dbReference type="EMBL" id="TFU48998.1"/>
    </source>
</evidence>